<dbReference type="RefSeq" id="WP_121989579.1">
    <property type="nucleotide sequence ID" value="NZ_OUNR01000016.1"/>
</dbReference>
<dbReference type="InParanoid" id="A0A330LE76"/>
<gene>
    <name evidence="1" type="ORF">NITLEN_30184</name>
</gene>
<accession>A0A330LE76</accession>
<organism evidence="1 2">
    <name type="scientific">Nitrospira lenta</name>
    <dbReference type="NCBI Taxonomy" id="1436998"/>
    <lineage>
        <taxon>Bacteria</taxon>
        <taxon>Pseudomonadati</taxon>
        <taxon>Nitrospirota</taxon>
        <taxon>Nitrospiria</taxon>
        <taxon>Nitrospirales</taxon>
        <taxon>Nitrospiraceae</taxon>
        <taxon>Nitrospira</taxon>
    </lineage>
</organism>
<evidence type="ECO:0000313" key="2">
    <source>
        <dbReference type="Proteomes" id="UP000248168"/>
    </source>
</evidence>
<dbReference type="AlphaFoldDB" id="A0A330LE76"/>
<sequence>MDLEVGSNLYRNTDGTIEVEGVPLIQVAQHPSTGSILLNFALFDQTGKMLVKLVDSTIMFNERRAYDVTKAPKTVTLKESASGKVLLQFDVKAPNVVVFSKGDFPTMKGHLLEVSSKEWKIDKLRASGTTQDVKGGAVRLG</sequence>
<dbReference type="EMBL" id="OUNR01000016">
    <property type="protein sequence ID" value="SPP65270.1"/>
    <property type="molecule type" value="Genomic_DNA"/>
</dbReference>
<reference evidence="2" key="1">
    <citation type="submission" date="2018-04" db="EMBL/GenBank/DDBJ databases">
        <authorList>
            <person name="Lucker S."/>
            <person name="Sakoula D."/>
        </authorList>
    </citation>
    <scope>NUCLEOTIDE SEQUENCE [LARGE SCALE GENOMIC DNA]</scope>
</reference>
<dbReference type="OrthoDB" id="9794040at2"/>
<keyword evidence="2" id="KW-1185">Reference proteome</keyword>
<dbReference type="Proteomes" id="UP000248168">
    <property type="component" value="Unassembled WGS sequence"/>
</dbReference>
<protein>
    <submittedName>
        <fullName evidence="1">Uncharacterized protein</fullName>
    </submittedName>
</protein>
<name>A0A330LE76_9BACT</name>
<proteinExistence type="predicted"/>
<evidence type="ECO:0000313" key="1">
    <source>
        <dbReference type="EMBL" id="SPP65270.1"/>
    </source>
</evidence>